<name>A0A964E419_9PROT</name>
<dbReference type="EMBL" id="JAESVA010000003">
    <property type="protein sequence ID" value="MCB8880996.1"/>
    <property type="molecule type" value="Genomic_DNA"/>
</dbReference>
<sequence length="62" mass="6706">MAEVSYTRETLIKDLINTISLADGKGIHLGYGTPEEGADRDYILDVATVAIEVVNALRIKTA</sequence>
<evidence type="ECO:0000313" key="1">
    <source>
        <dbReference type="EMBL" id="MCB8880996.1"/>
    </source>
</evidence>
<gene>
    <name evidence="1" type="ORF">ACELLULO517_12190</name>
</gene>
<proteinExistence type="predicted"/>
<dbReference type="Proteomes" id="UP000721844">
    <property type="component" value="Unassembled WGS sequence"/>
</dbReference>
<protein>
    <submittedName>
        <fullName evidence="1">Uncharacterized protein</fullName>
    </submittedName>
</protein>
<dbReference type="RefSeq" id="WP_227307640.1">
    <property type="nucleotide sequence ID" value="NZ_JAESVA010000003.1"/>
</dbReference>
<dbReference type="AlphaFoldDB" id="A0A964E419"/>
<organism evidence="1 2">
    <name type="scientific">Acidisoma cellulosilyticum</name>
    <dbReference type="NCBI Taxonomy" id="2802395"/>
    <lineage>
        <taxon>Bacteria</taxon>
        <taxon>Pseudomonadati</taxon>
        <taxon>Pseudomonadota</taxon>
        <taxon>Alphaproteobacteria</taxon>
        <taxon>Acetobacterales</taxon>
        <taxon>Acidocellaceae</taxon>
        <taxon>Acidisoma</taxon>
    </lineage>
</organism>
<comment type="caution">
    <text evidence="1">The sequence shown here is derived from an EMBL/GenBank/DDBJ whole genome shotgun (WGS) entry which is preliminary data.</text>
</comment>
<reference evidence="1 2" key="1">
    <citation type="journal article" date="2021" name="Microorganisms">
        <title>Acidisoma silvae sp. nov. and Acidisomacellulosilytica sp. nov., Two Acidophilic Bacteria Isolated from Decaying Wood, Hydrolyzing Cellulose and Producing Poly-3-hydroxybutyrate.</title>
        <authorList>
            <person name="Mieszkin S."/>
            <person name="Pouder E."/>
            <person name="Uroz S."/>
            <person name="Simon-Colin C."/>
            <person name="Alain K."/>
        </authorList>
    </citation>
    <scope>NUCLEOTIDE SEQUENCE [LARGE SCALE GENOMIC DNA]</scope>
    <source>
        <strain evidence="1 2">HW T5.17</strain>
    </source>
</reference>
<accession>A0A964E419</accession>
<evidence type="ECO:0000313" key="2">
    <source>
        <dbReference type="Proteomes" id="UP000721844"/>
    </source>
</evidence>
<keyword evidence="2" id="KW-1185">Reference proteome</keyword>